<evidence type="ECO:0000313" key="2">
    <source>
        <dbReference type="Proteomes" id="UP000830395"/>
    </source>
</evidence>
<keyword evidence="2" id="KW-1185">Reference proteome</keyword>
<comment type="caution">
    <text evidence="1">The sequence shown here is derived from an EMBL/GenBank/DDBJ whole genome shotgun (WGS) entry which is preliminary data.</text>
</comment>
<sequence>MRLCVYIMLIAAHLGSEAVVSGSSGKVEKTSPPESCSHVKLKPAGQCGNEDECPYQITIPPLTIQLPKQFQLLKKAMTELQSMKETVRQLRSACLSCSLQRDSTETQHRGDGGARAPKNKSSSNTIQEMQVKMTKMSNSLKNAHTQIKDLQGKVEQLKRPNVKEVKEIVDKNIMEIVTKFNSSCSTKCPLVNSPLHIIAPRDCSDYSVMKTMKNGVYKVTPDPRNGTFEVFCDMEANGGGWTVVQRRINGSVNFNRTWAEYKNGFGDLRGEFWLGNDHIHLLTRAKDMVLRIELEDFQGMHEYAKYDLFYVSNEFLKYRLSISKYSGTAGNALHIDKDYNHDQMFFTTWDRDNDIYSSGNCGAYYGSGWWFNACLSANLNGKYYHKRYLGKRDGIFWSTWPHMPKEHYLTNNRQSFKTVKMMIRPKNYAP</sequence>
<reference evidence="1" key="1">
    <citation type="submission" date="2020-02" db="EMBL/GenBank/DDBJ databases">
        <title>Genome sequencing of the panga catfish, Pangasius djambal.</title>
        <authorList>
            <person name="Wen M."/>
            <person name="Zahm M."/>
            <person name="Roques C."/>
            <person name="Cabau C."/>
            <person name="Klopp C."/>
            <person name="Donnadieu C."/>
            <person name="Jouanno E."/>
            <person name="Avarre J.-C."/>
            <person name="Campet M."/>
            <person name="Ha T."/>
            <person name="Dugue R."/>
            <person name="Lampietro C."/>
            <person name="Louis A."/>
            <person name="Herpin A."/>
            <person name="Echchiki A."/>
            <person name="Berthelot C."/>
            <person name="Parey E."/>
            <person name="Roest-Crollius H."/>
            <person name="Braasch I."/>
            <person name="Postlethwait J.H."/>
            <person name="Bobe J."/>
            <person name="Montfort J."/>
            <person name="Bouchez O."/>
            <person name="Begum T."/>
            <person name="Schartl M."/>
            <person name="Gustiano R."/>
            <person name="Guiguen Y."/>
        </authorList>
    </citation>
    <scope>NUCLEOTIDE SEQUENCE</scope>
    <source>
        <strain evidence="1">Pdj_M5554</strain>
    </source>
</reference>
<name>A0ACC5YLH6_9TELE</name>
<accession>A0ACC5YLH6</accession>
<evidence type="ECO:0000313" key="1">
    <source>
        <dbReference type="EMBL" id="MCJ8736268.1"/>
    </source>
</evidence>
<gene>
    <name evidence="1" type="ORF">PDJAM_G00257120</name>
</gene>
<protein>
    <submittedName>
        <fullName evidence="1">Uncharacterized protein</fullName>
    </submittedName>
</protein>
<organism evidence="1 2">
    <name type="scientific">Pangasius djambal</name>
    <dbReference type="NCBI Taxonomy" id="1691987"/>
    <lineage>
        <taxon>Eukaryota</taxon>
        <taxon>Metazoa</taxon>
        <taxon>Chordata</taxon>
        <taxon>Craniata</taxon>
        <taxon>Vertebrata</taxon>
        <taxon>Euteleostomi</taxon>
        <taxon>Actinopterygii</taxon>
        <taxon>Neopterygii</taxon>
        <taxon>Teleostei</taxon>
        <taxon>Ostariophysi</taxon>
        <taxon>Siluriformes</taxon>
        <taxon>Pangasiidae</taxon>
        <taxon>Pangasius</taxon>
    </lineage>
</organism>
<dbReference type="EMBL" id="CM040983">
    <property type="protein sequence ID" value="MCJ8736268.1"/>
    <property type="molecule type" value="Genomic_DNA"/>
</dbReference>
<dbReference type="Proteomes" id="UP000830395">
    <property type="component" value="Chromosome 9"/>
</dbReference>
<proteinExistence type="predicted"/>